<gene>
    <name evidence="1" type="ORF">pdam_00000587</name>
</gene>
<protein>
    <recommendedName>
        <fullName evidence="3">Apple domain-containing protein</fullName>
    </recommendedName>
</protein>
<evidence type="ECO:0008006" key="3">
    <source>
        <dbReference type="Google" id="ProtNLM"/>
    </source>
</evidence>
<evidence type="ECO:0000313" key="2">
    <source>
        <dbReference type="Proteomes" id="UP000275408"/>
    </source>
</evidence>
<accession>A0A3M6TYD5</accession>
<dbReference type="AlphaFoldDB" id="A0A3M6TYD5"/>
<sequence length="172" mass="19247">MIKKIIQLILVATTCVMFEAFIAHTVATTGFEITLTQEKIYERLEGFKLVGHVTETFFADEFECGLRCLTTEGCLSCNIFSDGKCQLSNLTWQSSPNNLKGTVSSTYYGKDIRGWFSSRPAISCKHIVDAEDSKGKGEYWIDPENDGNPLKVLCDISDDGCKCLMIMTMNLR</sequence>
<dbReference type="EMBL" id="RCHS01002704">
    <property type="protein sequence ID" value="RMX46376.1"/>
    <property type="molecule type" value="Genomic_DNA"/>
</dbReference>
<comment type="caution">
    <text evidence="1">The sequence shown here is derived from an EMBL/GenBank/DDBJ whole genome shotgun (WGS) entry which is preliminary data.</text>
</comment>
<proteinExistence type="predicted"/>
<dbReference type="Proteomes" id="UP000275408">
    <property type="component" value="Unassembled WGS sequence"/>
</dbReference>
<dbReference type="NCBIfam" id="NF040941">
    <property type="entry name" value="GGGWT_bact"/>
    <property type="match status" value="1"/>
</dbReference>
<keyword evidence="2" id="KW-1185">Reference proteome</keyword>
<evidence type="ECO:0000313" key="1">
    <source>
        <dbReference type="EMBL" id="RMX46376.1"/>
    </source>
</evidence>
<reference evidence="1 2" key="1">
    <citation type="journal article" date="2018" name="Sci. Rep.">
        <title>Comparative analysis of the Pocillopora damicornis genome highlights role of immune system in coral evolution.</title>
        <authorList>
            <person name="Cunning R."/>
            <person name="Bay R.A."/>
            <person name="Gillette P."/>
            <person name="Baker A.C."/>
            <person name="Traylor-Knowles N."/>
        </authorList>
    </citation>
    <scope>NUCLEOTIDE SEQUENCE [LARGE SCALE GENOMIC DNA]</scope>
    <source>
        <strain evidence="1">RSMAS</strain>
        <tissue evidence="1">Whole animal</tissue>
    </source>
</reference>
<dbReference type="OrthoDB" id="5971203at2759"/>
<dbReference type="SUPFAM" id="SSF56496">
    <property type="entry name" value="Fibrinogen C-terminal domain-like"/>
    <property type="match status" value="1"/>
</dbReference>
<dbReference type="InterPro" id="IPR036056">
    <property type="entry name" value="Fibrinogen-like_C"/>
</dbReference>
<name>A0A3M6TYD5_POCDA</name>
<dbReference type="Gene3D" id="2.60.120.1000">
    <property type="match status" value="1"/>
</dbReference>
<organism evidence="1 2">
    <name type="scientific">Pocillopora damicornis</name>
    <name type="common">Cauliflower coral</name>
    <name type="synonym">Millepora damicornis</name>
    <dbReference type="NCBI Taxonomy" id="46731"/>
    <lineage>
        <taxon>Eukaryota</taxon>
        <taxon>Metazoa</taxon>
        <taxon>Cnidaria</taxon>
        <taxon>Anthozoa</taxon>
        <taxon>Hexacorallia</taxon>
        <taxon>Scleractinia</taxon>
        <taxon>Astrocoeniina</taxon>
        <taxon>Pocilloporidae</taxon>
        <taxon>Pocillopora</taxon>
    </lineage>
</organism>